<dbReference type="RefSeq" id="WP_208008988.1">
    <property type="nucleotide sequence ID" value="NZ_CP071796.1"/>
</dbReference>
<dbReference type="PANTHER" id="PTHR23028:SF53">
    <property type="entry name" value="ACYL_TRANSF_3 DOMAIN-CONTAINING PROTEIN"/>
    <property type="match status" value="1"/>
</dbReference>
<keyword evidence="4" id="KW-1185">Reference proteome</keyword>
<feature type="transmembrane region" description="Helical" evidence="1">
    <location>
        <begin position="203"/>
        <end position="220"/>
    </location>
</feature>
<dbReference type="EMBL" id="CP071796">
    <property type="protein sequence ID" value="QTD45237.1"/>
    <property type="molecule type" value="Genomic_DNA"/>
</dbReference>
<feature type="transmembrane region" description="Helical" evidence="1">
    <location>
        <begin position="41"/>
        <end position="65"/>
    </location>
</feature>
<reference evidence="3" key="1">
    <citation type="submission" date="2021-03" db="EMBL/GenBank/DDBJ databases">
        <title>Ottowia sp. 27C isolated from the cloaca of a Giant Asian pond turtle (Heosemys grandis).</title>
        <authorList>
            <person name="Spergser J."/>
            <person name="Busse H.-J."/>
        </authorList>
    </citation>
    <scope>NUCLEOTIDE SEQUENCE</scope>
    <source>
        <strain evidence="3">27C</strain>
    </source>
</reference>
<dbReference type="InterPro" id="IPR050879">
    <property type="entry name" value="Acyltransferase_3"/>
</dbReference>
<dbReference type="InterPro" id="IPR002656">
    <property type="entry name" value="Acyl_transf_3_dom"/>
</dbReference>
<evidence type="ECO:0000259" key="2">
    <source>
        <dbReference type="Pfam" id="PF01757"/>
    </source>
</evidence>
<feature type="transmembrane region" description="Helical" evidence="1">
    <location>
        <begin position="232"/>
        <end position="254"/>
    </location>
</feature>
<sequence length="391" mass="46008">MSERRIFGLDALRAYAIIAVVYGHAFELIKAHIPKEFIFIYWWPVWDGVTLFFVLSGFLIGRIIITTCENNQTTFRELMNFWILRWSRTLPPYFIILTALLLIDPSKNTPSDWYKYYLFLQNFNWPHPDFFGEGWSLAVEEWFYIITPIVFWTIYRSHKQARIKALAYILLSIFIIELYRLFLYQNLQINNFEQWGTHLRTVVLTRLDSIMFGVLAAYIYHRHHGFWKKYKYPSLITGIIALFADKIIFFGTFGSPIGTLYLSAINLILTPFAFALLLPYFCSLTPSPKNMWARLTVKSIEFTSKISYSLYLVNHALVRDGIFNELFPSTQQSKQSDLHGASLIYLCYFFASFLIAYLLWAIVERPIMKERQKFKARIHSKQVNHGEPSSC</sequence>
<dbReference type="PANTHER" id="PTHR23028">
    <property type="entry name" value="ACETYLTRANSFERASE"/>
    <property type="match status" value="1"/>
</dbReference>
<feature type="domain" description="Acyltransferase 3" evidence="2">
    <location>
        <begin position="8"/>
        <end position="360"/>
    </location>
</feature>
<accession>A0A975CG93</accession>
<dbReference type="AlphaFoldDB" id="A0A975CG93"/>
<keyword evidence="3" id="KW-0808">Transferase</keyword>
<keyword evidence="3" id="KW-0012">Acyltransferase</keyword>
<dbReference type="KEGG" id="otd:J1M35_19840"/>
<evidence type="ECO:0000313" key="4">
    <source>
        <dbReference type="Proteomes" id="UP000663903"/>
    </source>
</evidence>
<dbReference type="Pfam" id="PF01757">
    <property type="entry name" value="Acyl_transf_3"/>
    <property type="match status" value="1"/>
</dbReference>
<evidence type="ECO:0000313" key="3">
    <source>
        <dbReference type="EMBL" id="QTD45237.1"/>
    </source>
</evidence>
<gene>
    <name evidence="3" type="ORF">J1M35_19840</name>
</gene>
<evidence type="ECO:0000256" key="1">
    <source>
        <dbReference type="SAM" id="Phobius"/>
    </source>
</evidence>
<dbReference type="GO" id="GO:0016747">
    <property type="term" value="F:acyltransferase activity, transferring groups other than amino-acyl groups"/>
    <property type="evidence" value="ECO:0007669"/>
    <property type="project" value="InterPro"/>
</dbReference>
<dbReference type="GO" id="GO:0000271">
    <property type="term" value="P:polysaccharide biosynthetic process"/>
    <property type="evidence" value="ECO:0007669"/>
    <property type="project" value="TreeGrafter"/>
</dbReference>
<feature type="transmembrane region" description="Helical" evidence="1">
    <location>
        <begin position="343"/>
        <end position="363"/>
    </location>
</feature>
<protein>
    <submittedName>
        <fullName evidence="3">Acyltransferase</fullName>
    </submittedName>
</protein>
<feature type="transmembrane region" description="Helical" evidence="1">
    <location>
        <begin position="86"/>
        <end position="103"/>
    </location>
</feature>
<keyword evidence="1" id="KW-1133">Transmembrane helix</keyword>
<name>A0A975CG93_9BURK</name>
<feature type="transmembrane region" description="Helical" evidence="1">
    <location>
        <begin position="260"/>
        <end position="281"/>
    </location>
</feature>
<feature type="transmembrane region" description="Helical" evidence="1">
    <location>
        <begin position="12"/>
        <end position="29"/>
    </location>
</feature>
<feature type="transmembrane region" description="Helical" evidence="1">
    <location>
        <begin position="166"/>
        <end position="183"/>
    </location>
</feature>
<keyword evidence="1" id="KW-0812">Transmembrane</keyword>
<keyword evidence="1" id="KW-0472">Membrane</keyword>
<organism evidence="3 4">
    <name type="scientific">Ottowia testudinis</name>
    <dbReference type="NCBI Taxonomy" id="2816950"/>
    <lineage>
        <taxon>Bacteria</taxon>
        <taxon>Pseudomonadati</taxon>
        <taxon>Pseudomonadota</taxon>
        <taxon>Betaproteobacteria</taxon>
        <taxon>Burkholderiales</taxon>
        <taxon>Comamonadaceae</taxon>
        <taxon>Ottowia</taxon>
    </lineage>
</organism>
<feature type="transmembrane region" description="Helical" evidence="1">
    <location>
        <begin position="134"/>
        <end position="154"/>
    </location>
</feature>
<proteinExistence type="predicted"/>
<dbReference type="GO" id="GO:0016020">
    <property type="term" value="C:membrane"/>
    <property type="evidence" value="ECO:0007669"/>
    <property type="project" value="TreeGrafter"/>
</dbReference>
<dbReference type="Proteomes" id="UP000663903">
    <property type="component" value="Chromosome"/>
</dbReference>